<organism evidence="2 3">
    <name type="scientific">Desulfobotulus pelophilus</name>
    <dbReference type="NCBI Taxonomy" id="2823377"/>
    <lineage>
        <taxon>Bacteria</taxon>
        <taxon>Pseudomonadati</taxon>
        <taxon>Thermodesulfobacteriota</taxon>
        <taxon>Desulfobacteria</taxon>
        <taxon>Desulfobacterales</taxon>
        <taxon>Desulfobacteraceae</taxon>
        <taxon>Desulfobotulus</taxon>
    </lineage>
</organism>
<feature type="signal peptide" evidence="1">
    <location>
        <begin position="1"/>
        <end position="20"/>
    </location>
</feature>
<evidence type="ECO:0000313" key="3">
    <source>
        <dbReference type="Proteomes" id="UP001209681"/>
    </source>
</evidence>
<comment type="caution">
    <text evidence="2">The sequence shown here is derived from an EMBL/GenBank/DDBJ whole genome shotgun (WGS) entry which is preliminary data.</text>
</comment>
<name>A0ABT3NBI2_9BACT</name>
<dbReference type="Pfam" id="PF12974">
    <property type="entry name" value="Phosphonate-bd"/>
    <property type="match status" value="1"/>
</dbReference>
<feature type="chain" id="PRO_5045839718" evidence="1">
    <location>
        <begin position="21"/>
        <end position="270"/>
    </location>
</feature>
<protein>
    <submittedName>
        <fullName evidence="2">Phosphate/phosphite/phosphonate ABC transporter substrate-binding protein</fullName>
    </submittedName>
</protein>
<keyword evidence="1" id="KW-0732">Signal</keyword>
<dbReference type="SUPFAM" id="SSF53850">
    <property type="entry name" value="Periplasmic binding protein-like II"/>
    <property type="match status" value="1"/>
</dbReference>
<gene>
    <name evidence="2" type="ORF">OOT00_12610</name>
</gene>
<evidence type="ECO:0000256" key="1">
    <source>
        <dbReference type="SAM" id="SignalP"/>
    </source>
</evidence>
<proteinExistence type="predicted"/>
<dbReference type="EMBL" id="JAPFPW010000016">
    <property type="protein sequence ID" value="MCW7754825.1"/>
    <property type="molecule type" value="Genomic_DNA"/>
</dbReference>
<accession>A0ABT3NBI2</accession>
<keyword evidence="3" id="KW-1185">Reference proteome</keyword>
<dbReference type="RefSeq" id="WP_265425739.1">
    <property type="nucleotide sequence ID" value="NZ_JAPFPW010000016.1"/>
</dbReference>
<sequence length="270" mass="29938">MRLSFAVLLLSLLALVSASAETYRLSMLPLHSPEEVMERISPLALYLSVRTGKNIIPVIFRSYGDYETRALSGDIAIGYQNPSVYIRISDVHEPLFVAEDSLGGTRFRGLIITAADSPIQSIEELRGKRIAIVGRTSTGGYLSPRLALMEKGIDPEKDCHIIEATDNTQENVIFSVHMGEVDAGFIRESALHMADTYLPPGRIRILAEGQWIPNYCLSVHRNMPEAVKTAIREAVMAIRPEDPVLKSLHIQGWHPIDDAAYHPIRSLSPP</sequence>
<dbReference type="PANTHER" id="PTHR30024">
    <property type="entry name" value="ALIPHATIC SULFONATES-BINDING PROTEIN-RELATED"/>
    <property type="match status" value="1"/>
</dbReference>
<evidence type="ECO:0000313" key="2">
    <source>
        <dbReference type="EMBL" id="MCW7754825.1"/>
    </source>
</evidence>
<reference evidence="2 3" key="1">
    <citation type="submission" date="2022-11" db="EMBL/GenBank/DDBJ databases">
        <title>Desulfobotulus tamanensis H1 sp. nov. - anaerobic, alkaliphilic, sulphate reducing bacterium isolated from terrestrial mud volcano.</title>
        <authorList>
            <person name="Frolova A."/>
            <person name="Merkel A.Y."/>
            <person name="Slobodkin A.I."/>
        </authorList>
    </citation>
    <scope>NUCLEOTIDE SEQUENCE [LARGE SCALE GENOMIC DNA]</scope>
    <source>
        <strain evidence="2 3">H1</strain>
    </source>
</reference>
<dbReference type="Proteomes" id="UP001209681">
    <property type="component" value="Unassembled WGS sequence"/>
</dbReference>
<dbReference type="PANTHER" id="PTHR30024:SF17">
    <property type="entry name" value="SOLUTE-BINDING PROTEIN FAMILY 3_N-TERMINAL DOMAIN-CONTAINING PROTEIN"/>
    <property type="match status" value="1"/>
</dbReference>
<dbReference type="Gene3D" id="3.40.190.10">
    <property type="entry name" value="Periplasmic binding protein-like II"/>
    <property type="match status" value="2"/>
</dbReference>